<dbReference type="EMBL" id="JASJQH010008472">
    <property type="protein sequence ID" value="KAK9692437.1"/>
    <property type="molecule type" value="Genomic_DNA"/>
</dbReference>
<dbReference type="PROSITE" id="PS50011">
    <property type="entry name" value="PROTEIN_KINASE_DOM"/>
    <property type="match status" value="1"/>
</dbReference>
<evidence type="ECO:0000259" key="2">
    <source>
        <dbReference type="PROSITE" id="PS50011"/>
    </source>
</evidence>
<dbReference type="Proteomes" id="UP001479436">
    <property type="component" value="Unassembled WGS sequence"/>
</dbReference>
<comment type="caution">
    <text evidence="3">The sequence shown here is derived from an EMBL/GenBank/DDBJ whole genome shotgun (WGS) entry which is preliminary data.</text>
</comment>
<proteinExistence type="predicted"/>
<dbReference type="InterPro" id="IPR008266">
    <property type="entry name" value="Tyr_kinase_AS"/>
</dbReference>
<dbReference type="InterPro" id="IPR000719">
    <property type="entry name" value="Prot_kinase_dom"/>
</dbReference>
<feature type="domain" description="Protein kinase" evidence="2">
    <location>
        <begin position="365"/>
        <end position="610"/>
    </location>
</feature>
<dbReference type="Pfam" id="PF00069">
    <property type="entry name" value="Pkinase"/>
    <property type="match status" value="1"/>
</dbReference>
<feature type="region of interest" description="Disordered" evidence="1">
    <location>
        <begin position="47"/>
        <end position="104"/>
    </location>
</feature>
<sequence length="610" mass="70327">MNTEALIALFSQELRNVSDQIKESTDAENQKNLMERVKILYDKLEHLANKKEEEETKREEIRKKEEEETKREEIRKKEEEETKREEIRKKEETKRKIEEEKTKRKIEEEKTKRIIEVERTARARIESASRSKSDSASTIAALHVVHQMMDRMRNIIPQESGDRRTLPQASTPVPSELSKLFENVPKIDKEVKLQGYASKQLKKFKDPRILNPCVDTHKNFFLKDESTKPEKSDFTDLLARMAGRRELSSARAPDFKIAEEDIPYQIGLVGLMELKVKISPKTNDVEQAMDYCRILLGLQPFRTCTFCLLTDLRIVKILEVTRTQAFIHNGKFIDDGLPLLWYLMTTPNEKIFNDIPRIIFPNISYSYVKALGEGATSTVYQVKLTDPSWKHIEKDGVIKAYFDNFSYLMENEKQKLLDLADYGSGIPKFIAQGNPPSILMTPCGQPIKKLKARDCEKIVKILKYAHSKNIVHRDLRQANILIFKNSVVINDWGFAVESEVNAVYQGTIKTASDRILALLANGYNYFPCFPSDDLCSFVKLFILSLGGVVPLSNNPQECLTYWEQYWDGYKGTLLRNAIEAANACKYDEVAATLCSLMYDLEYTTHFNTHV</sequence>
<dbReference type="PROSITE" id="PS00109">
    <property type="entry name" value="PROTEIN_KINASE_TYR"/>
    <property type="match status" value="1"/>
</dbReference>
<evidence type="ECO:0000256" key="1">
    <source>
        <dbReference type="SAM" id="MobiDB-lite"/>
    </source>
</evidence>
<dbReference type="Gene3D" id="1.10.510.10">
    <property type="entry name" value="Transferase(Phosphotransferase) domain 1"/>
    <property type="match status" value="1"/>
</dbReference>
<organism evidence="3 4">
    <name type="scientific">Basidiobolus ranarum</name>
    <dbReference type="NCBI Taxonomy" id="34480"/>
    <lineage>
        <taxon>Eukaryota</taxon>
        <taxon>Fungi</taxon>
        <taxon>Fungi incertae sedis</taxon>
        <taxon>Zoopagomycota</taxon>
        <taxon>Entomophthoromycotina</taxon>
        <taxon>Basidiobolomycetes</taxon>
        <taxon>Basidiobolales</taxon>
        <taxon>Basidiobolaceae</taxon>
        <taxon>Basidiobolus</taxon>
    </lineage>
</organism>
<dbReference type="SUPFAM" id="SSF56112">
    <property type="entry name" value="Protein kinase-like (PK-like)"/>
    <property type="match status" value="1"/>
</dbReference>
<name>A0ABR2VPT0_9FUNG</name>
<dbReference type="InterPro" id="IPR011009">
    <property type="entry name" value="Kinase-like_dom_sf"/>
</dbReference>
<reference evidence="3 4" key="1">
    <citation type="submission" date="2023-04" db="EMBL/GenBank/DDBJ databases">
        <title>Genome of Basidiobolus ranarum AG-B5.</title>
        <authorList>
            <person name="Stajich J.E."/>
            <person name="Carter-House D."/>
            <person name="Gryganskyi A."/>
        </authorList>
    </citation>
    <scope>NUCLEOTIDE SEQUENCE [LARGE SCALE GENOMIC DNA]</scope>
    <source>
        <strain evidence="3 4">AG-B5</strain>
    </source>
</reference>
<evidence type="ECO:0000313" key="3">
    <source>
        <dbReference type="EMBL" id="KAK9692437.1"/>
    </source>
</evidence>
<protein>
    <recommendedName>
        <fullName evidence="2">Protein kinase domain-containing protein</fullName>
    </recommendedName>
</protein>
<keyword evidence="4" id="KW-1185">Reference proteome</keyword>
<gene>
    <name evidence="3" type="ORF">K7432_014341</name>
</gene>
<dbReference type="SMART" id="SM00220">
    <property type="entry name" value="S_TKc"/>
    <property type="match status" value="1"/>
</dbReference>
<evidence type="ECO:0000313" key="4">
    <source>
        <dbReference type="Proteomes" id="UP001479436"/>
    </source>
</evidence>
<accession>A0ABR2VPT0</accession>